<comment type="caution">
    <text evidence="2">The sequence shown here is derived from an EMBL/GenBank/DDBJ whole genome shotgun (WGS) entry which is preliminary data.</text>
</comment>
<keyword evidence="3" id="KW-1185">Reference proteome</keyword>
<protein>
    <submittedName>
        <fullName evidence="2">Uncharacterized protein</fullName>
    </submittedName>
</protein>
<dbReference type="InterPro" id="IPR051704">
    <property type="entry name" value="FAD_aromatic-hydroxylase"/>
</dbReference>
<dbReference type="Gene3D" id="3.50.50.60">
    <property type="entry name" value="FAD/NAD(P)-binding domain"/>
    <property type="match status" value="1"/>
</dbReference>
<evidence type="ECO:0000256" key="1">
    <source>
        <dbReference type="SAM" id="MobiDB-lite"/>
    </source>
</evidence>
<proteinExistence type="predicted"/>
<sequence>LALVGAYILAGELASHEEHGEAFTAYEQIMRPFAEANQALAGRGATFLLPRTSEELEARNQALASLQSSDQENMPGDESRDVHSSLRLPDYAAALEAAAKRI</sequence>
<accession>A0ABS7CD35</accession>
<feature type="non-terminal residue" evidence="2">
    <location>
        <position position="1"/>
    </location>
</feature>
<evidence type="ECO:0000313" key="2">
    <source>
        <dbReference type="EMBL" id="MBW7458826.1"/>
    </source>
</evidence>
<dbReference type="PANTHER" id="PTHR46865">
    <property type="entry name" value="OXIDOREDUCTASE-RELATED"/>
    <property type="match status" value="1"/>
</dbReference>
<dbReference type="PANTHER" id="PTHR46865:SF2">
    <property type="entry name" value="MONOOXYGENASE"/>
    <property type="match status" value="1"/>
</dbReference>
<evidence type="ECO:0000313" key="3">
    <source>
        <dbReference type="Proteomes" id="UP001519887"/>
    </source>
</evidence>
<gene>
    <name evidence="2" type="ORF">K0U00_32750</name>
</gene>
<dbReference type="Proteomes" id="UP001519887">
    <property type="component" value="Unassembled WGS sequence"/>
</dbReference>
<feature type="region of interest" description="Disordered" evidence="1">
    <location>
        <begin position="63"/>
        <end position="85"/>
    </location>
</feature>
<reference evidence="2 3" key="1">
    <citation type="submission" date="2021-07" db="EMBL/GenBank/DDBJ databases">
        <title>Paenibacillus radiodurans sp. nov., isolated from the southeastern edge of Tengger Desert.</title>
        <authorList>
            <person name="Zhang G."/>
        </authorList>
    </citation>
    <scope>NUCLEOTIDE SEQUENCE [LARGE SCALE GENOMIC DNA]</scope>
    <source>
        <strain evidence="2 3">CCM 7311</strain>
    </source>
</reference>
<dbReference type="EMBL" id="JAHZIK010001362">
    <property type="protein sequence ID" value="MBW7458826.1"/>
    <property type="molecule type" value="Genomic_DNA"/>
</dbReference>
<name>A0ABS7CD35_9BACL</name>
<dbReference type="InterPro" id="IPR036188">
    <property type="entry name" value="FAD/NAD-bd_sf"/>
</dbReference>
<organism evidence="2 3">
    <name type="scientific">Paenibacillus sepulcri</name>
    <dbReference type="NCBI Taxonomy" id="359917"/>
    <lineage>
        <taxon>Bacteria</taxon>
        <taxon>Bacillati</taxon>
        <taxon>Bacillota</taxon>
        <taxon>Bacilli</taxon>
        <taxon>Bacillales</taxon>
        <taxon>Paenibacillaceae</taxon>
        <taxon>Paenibacillus</taxon>
    </lineage>
</organism>
<feature type="compositionally biased region" description="Polar residues" evidence="1">
    <location>
        <begin position="63"/>
        <end position="72"/>
    </location>
</feature>